<dbReference type="AlphaFoldDB" id="A0AAV6NSZ8"/>
<dbReference type="PANTHER" id="PTHR34130:SF8">
    <property type="entry name" value="TRANSMEMBRANE PROTEIN"/>
    <property type="match status" value="1"/>
</dbReference>
<sequence>MASVENNLEVLDLIDDDADDLSLRDFPIHEQDDVDPPCRSPSYHDLFEFCTDLKQRTSSSSPPSEIVFCGKILDAGSLSLRDKDSDAEGRSFRSNSELFMRNQSFRSKSFSSPVIGSFGYQRSSLRRPMALIGLTRTPSRTELSEIRRRQARLAPAPMFRVVPGEAAATVAADGTGGEMSPWSLIRALRYRSVLVRALAKAASSCIARA</sequence>
<gene>
    <name evidence="1" type="ORF">SDJN03_07562</name>
</gene>
<organism evidence="1 2">
    <name type="scientific">Cucurbita argyrosperma subsp. sororia</name>
    <dbReference type="NCBI Taxonomy" id="37648"/>
    <lineage>
        <taxon>Eukaryota</taxon>
        <taxon>Viridiplantae</taxon>
        <taxon>Streptophyta</taxon>
        <taxon>Embryophyta</taxon>
        <taxon>Tracheophyta</taxon>
        <taxon>Spermatophyta</taxon>
        <taxon>Magnoliopsida</taxon>
        <taxon>eudicotyledons</taxon>
        <taxon>Gunneridae</taxon>
        <taxon>Pentapetalae</taxon>
        <taxon>rosids</taxon>
        <taxon>fabids</taxon>
        <taxon>Cucurbitales</taxon>
        <taxon>Cucurbitaceae</taxon>
        <taxon>Cucurbiteae</taxon>
        <taxon>Cucurbita</taxon>
    </lineage>
</organism>
<dbReference type="PANTHER" id="PTHR34130">
    <property type="entry name" value="OS08G0243800 PROTEIN"/>
    <property type="match status" value="1"/>
</dbReference>
<comment type="caution">
    <text evidence="1">The sequence shown here is derived from an EMBL/GenBank/DDBJ whole genome shotgun (WGS) entry which is preliminary data.</text>
</comment>
<feature type="non-terminal residue" evidence="1">
    <location>
        <position position="1"/>
    </location>
</feature>
<accession>A0AAV6NSZ8</accession>
<reference evidence="1 2" key="1">
    <citation type="journal article" date="2021" name="Hortic Res">
        <title>The domestication of Cucurbita argyrosperma as revealed by the genome of its wild relative.</title>
        <authorList>
            <person name="Barrera-Redondo J."/>
            <person name="Sanchez-de la Vega G."/>
            <person name="Aguirre-Liguori J.A."/>
            <person name="Castellanos-Morales G."/>
            <person name="Gutierrez-Guerrero Y.T."/>
            <person name="Aguirre-Dugua X."/>
            <person name="Aguirre-Planter E."/>
            <person name="Tenaillon M.I."/>
            <person name="Lira-Saade R."/>
            <person name="Eguiarte L.E."/>
        </authorList>
    </citation>
    <scope>NUCLEOTIDE SEQUENCE [LARGE SCALE GENOMIC DNA]</scope>
    <source>
        <strain evidence="1">JBR-2021</strain>
    </source>
</reference>
<name>A0AAV6NSZ8_9ROSI</name>
<evidence type="ECO:0000313" key="2">
    <source>
        <dbReference type="Proteomes" id="UP000685013"/>
    </source>
</evidence>
<proteinExistence type="predicted"/>
<protein>
    <submittedName>
        <fullName evidence="1">Uncharacterized protein</fullName>
    </submittedName>
</protein>
<evidence type="ECO:0000313" key="1">
    <source>
        <dbReference type="EMBL" id="KAG6602329.1"/>
    </source>
</evidence>
<dbReference type="EMBL" id="JAGKQH010000004">
    <property type="protein sequence ID" value="KAG6602329.1"/>
    <property type="molecule type" value="Genomic_DNA"/>
</dbReference>
<keyword evidence="2" id="KW-1185">Reference proteome</keyword>
<dbReference type="Proteomes" id="UP000685013">
    <property type="component" value="Chromosome 4"/>
</dbReference>